<evidence type="ECO:0000313" key="4">
    <source>
        <dbReference type="Proteomes" id="UP000183144"/>
    </source>
</evidence>
<dbReference type="PIRSF" id="PIRSF000429">
    <property type="entry name" value="Ac-CoA_Ac_transf"/>
    <property type="match status" value="1"/>
</dbReference>
<gene>
    <name evidence="3" type="ORF">AUJ59_00075</name>
</gene>
<name>A0A1J4RSS2_9BACT</name>
<dbReference type="STRING" id="1805034.AUJ59_00075"/>
<accession>A0A1J4RSS2</accession>
<dbReference type="InterPro" id="IPR016039">
    <property type="entry name" value="Thiolase-like"/>
</dbReference>
<feature type="domain" description="Thiolase C-terminal" evidence="2">
    <location>
        <begin position="228"/>
        <end position="370"/>
    </location>
</feature>
<dbReference type="GO" id="GO:0016747">
    <property type="term" value="F:acyltransferase activity, transferring groups other than amino-acyl groups"/>
    <property type="evidence" value="ECO:0007669"/>
    <property type="project" value="InterPro"/>
</dbReference>
<dbReference type="EMBL" id="MNUI01000002">
    <property type="protein sequence ID" value="OIN90080.1"/>
    <property type="molecule type" value="Genomic_DNA"/>
</dbReference>
<proteinExistence type="predicted"/>
<evidence type="ECO:0008006" key="5">
    <source>
        <dbReference type="Google" id="ProtNLM"/>
    </source>
</evidence>
<dbReference type="Proteomes" id="UP000183144">
    <property type="component" value="Unassembled WGS sequence"/>
</dbReference>
<dbReference type="Pfam" id="PF00108">
    <property type="entry name" value="Thiolase_N"/>
    <property type="match status" value="1"/>
</dbReference>
<dbReference type="InterPro" id="IPR002155">
    <property type="entry name" value="Thiolase"/>
</dbReference>
<dbReference type="CDD" id="cd00829">
    <property type="entry name" value="SCP-x_thiolase"/>
    <property type="match status" value="1"/>
</dbReference>
<comment type="caution">
    <text evidence="3">The sequence shown here is derived from an EMBL/GenBank/DDBJ whole genome shotgun (WGS) entry which is preliminary data.</text>
</comment>
<evidence type="ECO:0000259" key="2">
    <source>
        <dbReference type="Pfam" id="PF22691"/>
    </source>
</evidence>
<dbReference type="InterPro" id="IPR020616">
    <property type="entry name" value="Thiolase_N"/>
</dbReference>
<evidence type="ECO:0000259" key="1">
    <source>
        <dbReference type="Pfam" id="PF00108"/>
    </source>
</evidence>
<reference evidence="3 4" key="1">
    <citation type="journal article" date="2016" name="Environ. Microbiol.">
        <title>Genomic resolution of a cold subsurface aquifer community provides metabolic insights for novel microbes adapted to high CO concentrations.</title>
        <authorList>
            <person name="Probst A.J."/>
            <person name="Castelle C.J."/>
            <person name="Singh A."/>
            <person name="Brown C.T."/>
            <person name="Anantharaman K."/>
            <person name="Sharon I."/>
            <person name="Hug L.A."/>
            <person name="Burstein D."/>
            <person name="Emerson J.B."/>
            <person name="Thomas B.C."/>
            <person name="Banfield J.F."/>
        </authorList>
    </citation>
    <scope>NUCLEOTIDE SEQUENCE [LARGE SCALE GENOMIC DNA]</scope>
    <source>
        <strain evidence="3">CG1_02_47_37</strain>
    </source>
</reference>
<dbReference type="NCBIfam" id="NF004720">
    <property type="entry name" value="PRK06064.1"/>
    <property type="match status" value="1"/>
</dbReference>
<protein>
    <recommendedName>
        <fullName evidence="5">Acetyl-CoA acetyltransferase</fullName>
    </recommendedName>
</protein>
<sequence length="372" mass="39137">MITVRGAFQTKFGELWEQSLEDLIVEAGEGAIKDAGLPKNKIDLVIVANMLAEQNHLGALAVQLLGLDQVPALRVEAACASGGVAVSQAVTALKAGAAENVLVIGAEKMTDKSNGQIALALMGAASEVERQAGLTFVGLYGLMARAYFDRFKITKNDLAYVAIKNHRHASRNPKAQYPFPVEMETVLKSSCVASPLHLFDCAPITDGAAAVVVSNQFGEVELVSSQIATDSVSLTERESLTELKATKIAGKKAYAQAEVGPVDIDLAEVHDCFSIAEIMAVEDLGFCQKGEGAETIKNGDFDHNGRLPVNLSGGLKACGHPVGATGVKQIAEIVDQLRGRAGARQVKNIRIGLTHNVGGSGGTAVVNILRKL</sequence>
<feature type="domain" description="Thiolase N-terminal" evidence="1">
    <location>
        <begin position="4"/>
        <end position="214"/>
    </location>
</feature>
<dbReference type="Gene3D" id="3.40.47.10">
    <property type="match status" value="1"/>
</dbReference>
<dbReference type="PANTHER" id="PTHR42870">
    <property type="entry name" value="ACETYL-COA C-ACETYLTRANSFERASE"/>
    <property type="match status" value="1"/>
</dbReference>
<dbReference type="Pfam" id="PF22691">
    <property type="entry name" value="Thiolase_C_1"/>
    <property type="match status" value="1"/>
</dbReference>
<dbReference type="SUPFAM" id="SSF53901">
    <property type="entry name" value="Thiolase-like"/>
    <property type="match status" value="2"/>
</dbReference>
<dbReference type="AlphaFoldDB" id="A0A1J4RSS2"/>
<dbReference type="PANTHER" id="PTHR42870:SF6">
    <property type="entry name" value="ACETYL-COA C-ACYLTRANSFERASE"/>
    <property type="match status" value="1"/>
</dbReference>
<dbReference type="InterPro" id="IPR055140">
    <property type="entry name" value="Thiolase_C_2"/>
</dbReference>
<organism evidence="3 4">
    <name type="scientific">Candidatus Beckwithbacteria bacterium CG1_02_47_37</name>
    <dbReference type="NCBI Taxonomy" id="1805034"/>
    <lineage>
        <taxon>Bacteria</taxon>
        <taxon>Candidatus Beckwithiibacteriota</taxon>
    </lineage>
</organism>
<evidence type="ECO:0000313" key="3">
    <source>
        <dbReference type="EMBL" id="OIN90080.1"/>
    </source>
</evidence>